<dbReference type="PROSITE" id="PS50835">
    <property type="entry name" value="IG_LIKE"/>
    <property type="match status" value="1"/>
</dbReference>
<dbReference type="Gene3D" id="2.60.40.10">
    <property type="entry name" value="Immunoglobulins"/>
    <property type="match status" value="2"/>
</dbReference>
<protein>
    <recommendedName>
        <fullName evidence="1">Ig-like domain-containing protein</fullName>
    </recommendedName>
</protein>
<dbReference type="EMBL" id="JBBPFD010000002">
    <property type="protein sequence ID" value="KAK7939684.1"/>
    <property type="molecule type" value="Genomic_DNA"/>
</dbReference>
<comment type="caution">
    <text evidence="2">The sequence shown here is derived from an EMBL/GenBank/DDBJ whole genome shotgun (WGS) entry which is preliminary data.</text>
</comment>
<accession>A0AAW0PY56</accession>
<name>A0AAW0PY56_9GOBI</name>
<dbReference type="SUPFAM" id="SSF48726">
    <property type="entry name" value="Immunoglobulin"/>
    <property type="match status" value="2"/>
</dbReference>
<dbReference type="SMART" id="SM00409">
    <property type="entry name" value="IG"/>
    <property type="match status" value="1"/>
</dbReference>
<dbReference type="AlphaFoldDB" id="A0AAW0PY56"/>
<dbReference type="Proteomes" id="UP001460270">
    <property type="component" value="Unassembled WGS sequence"/>
</dbReference>
<dbReference type="InterPro" id="IPR036179">
    <property type="entry name" value="Ig-like_dom_sf"/>
</dbReference>
<dbReference type="PROSITE" id="PS51257">
    <property type="entry name" value="PROKAR_LIPOPROTEIN"/>
    <property type="match status" value="1"/>
</dbReference>
<evidence type="ECO:0000259" key="1">
    <source>
        <dbReference type="PROSITE" id="PS50835"/>
    </source>
</evidence>
<gene>
    <name evidence="2" type="ORF">WMY93_003010</name>
</gene>
<proteinExistence type="predicted"/>
<feature type="domain" description="Ig-like" evidence="1">
    <location>
        <begin position="26"/>
        <end position="113"/>
    </location>
</feature>
<keyword evidence="3" id="KW-1185">Reference proteome</keyword>
<dbReference type="InterPro" id="IPR013106">
    <property type="entry name" value="Ig_V-set"/>
</dbReference>
<evidence type="ECO:0000313" key="2">
    <source>
        <dbReference type="EMBL" id="KAK7939684.1"/>
    </source>
</evidence>
<sequence length="189" mass="21070">MCLLSTRSTVGGVEMYTPPKVFAVCGQNVTLSCLVISETVLDEAEFTWKESKDLCGSSNSSDIKCEKGVKVVDSTHQYNLSLVFTNVQPHHKGTYHCKLNSKQGTKNSETILRIQSCVGKTSVSVTSEVGTCKFEDVYPKPQTVLWWHGGTRRETLKTEMIENPDAKYTVISSVKLWRPPYPFHTTAQS</sequence>
<dbReference type="InterPro" id="IPR013783">
    <property type="entry name" value="Ig-like_fold"/>
</dbReference>
<dbReference type="InterPro" id="IPR007110">
    <property type="entry name" value="Ig-like_dom"/>
</dbReference>
<dbReference type="Pfam" id="PF07686">
    <property type="entry name" value="V-set"/>
    <property type="match status" value="1"/>
</dbReference>
<dbReference type="InterPro" id="IPR003599">
    <property type="entry name" value="Ig_sub"/>
</dbReference>
<reference evidence="3" key="1">
    <citation type="submission" date="2024-04" db="EMBL/GenBank/DDBJ databases">
        <title>Salinicola lusitanus LLJ914,a marine bacterium isolated from the Okinawa Trough.</title>
        <authorList>
            <person name="Li J."/>
        </authorList>
    </citation>
    <scope>NUCLEOTIDE SEQUENCE [LARGE SCALE GENOMIC DNA]</scope>
</reference>
<evidence type="ECO:0000313" key="3">
    <source>
        <dbReference type="Proteomes" id="UP001460270"/>
    </source>
</evidence>
<organism evidence="2 3">
    <name type="scientific">Mugilogobius chulae</name>
    <name type="common">yellowstripe goby</name>
    <dbReference type="NCBI Taxonomy" id="88201"/>
    <lineage>
        <taxon>Eukaryota</taxon>
        <taxon>Metazoa</taxon>
        <taxon>Chordata</taxon>
        <taxon>Craniata</taxon>
        <taxon>Vertebrata</taxon>
        <taxon>Euteleostomi</taxon>
        <taxon>Actinopterygii</taxon>
        <taxon>Neopterygii</taxon>
        <taxon>Teleostei</taxon>
        <taxon>Neoteleostei</taxon>
        <taxon>Acanthomorphata</taxon>
        <taxon>Gobiaria</taxon>
        <taxon>Gobiiformes</taxon>
        <taxon>Gobioidei</taxon>
        <taxon>Gobiidae</taxon>
        <taxon>Gobionellinae</taxon>
        <taxon>Mugilogobius</taxon>
    </lineage>
</organism>